<evidence type="ECO:0000259" key="4">
    <source>
        <dbReference type="PROSITE" id="PS01124"/>
    </source>
</evidence>
<dbReference type="SUPFAM" id="SSF46689">
    <property type="entry name" value="Homeodomain-like"/>
    <property type="match status" value="1"/>
</dbReference>
<proteinExistence type="predicted"/>
<dbReference type="SMART" id="SM00342">
    <property type="entry name" value="HTH_ARAC"/>
    <property type="match status" value="1"/>
</dbReference>
<reference evidence="6" key="1">
    <citation type="journal article" date="2014" name="Genome Announc.">
        <title>Draft genome sequences of six enterohepatic helicobacter species isolated from humans and one from rhesus macaques.</title>
        <authorList>
            <person name="Shen Z."/>
            <person name="Sheh A."/>
            <person name="Young S.K."/>
            <person name="Abouelliel A."/>
            <person name="Ward D.V."/>
            <person name="Earl A.M."/>
            <person name="Fox J.G."/>
        </authorList>
    </citation>
    <scope>NUCLEOTIDE SEQUENCE [LARGE SCALE GENOMIC DNA]</scope>
    <source>
        <strain evidence="6">MIT 98-5489</strain>
    </source>
</reference>
<evidence type="ECO:0000256" key="2">
    <source>
        <dbReference type="ARBA" id="ARBA00023125"/>
    </source>
</evidence>
<evidence type="ECO:0000313" key="6">
    <source>
        <dbReference type="Proteomes" id="UP000003953"/>
    </source>
</evidence>
<keyword evidence="1" id="KW-0805">Transcription regulation</keyword>
<dbReference type="EMBL" id="DS990442">
    <property type="protein sequence ID" value="EEQ63059.1"/>
    <property type="molecule type" value="Genomic_DNA"/>
</dbReference>
<dbReference type="GO" id="GO:0003700">
    <property type="term" value="F:DNA-binding transcription factor activity"/>
    <property type="evidence" value="ECO:0007669"/>
    <property type="project" value="InterPro"/>
</dbReference>
<dbReference type="Pfam" id="PF12833">
    <property type="entry name" value="HTH_18"/>
    <property type="match status" value="1"/>
</dbReference>
<dbReference type="eggNOG" id="COG2207">
    <property type="taxonomic scope" value="Bacteria"/>
</dbReference>
<keyword evidence="2" id="KW-0238">DNA-binding</keyword>
<dbReference type="InterPro" id="IPR054015">
    <property type="entry name" value="ExsA-like_N"/>
</dbReference>
<dbReference type="PROSITE" id="PS01124">
    <property type="entry name" value="HTH_ARAC_FAMILY_2"/>
    <property type="match status" value="1"/>
</dbReference>
<feature type="domain" description="HTH araC/xylS-type" evidence="4">
    <location>
        <begin position="205"/>
        <end position="287"/>
    </location>
</feature>
<dbReference type="Pfam" id="PF22200">
    <property type="entry name" value="ExsA_N"/>
    <property type="match status" value="1"/>
</dbReference>
<evidence type="ECO:0000256" key="1">
    <source>
        <dbReference type="ARBA" id="ARBA00023015"/>
    </source>
</evidence>
<dbReference type="InterPro" id="IPR009057">
    <property type="entry name" value="Homeodomain-like_sf"/>
</dbReference>
<evidence type="ECO:0000256" key="3">
    <source>
        <dbReference type="ARBA" id="ARBA00023163"/>
    </source>
</evidence>
<keyword evidence="6" id="KW-1185">Reference proteome</keyword>
<dbReference type="AlphaFoldDB" id="C5EYG5"/>
<dbReference type="PANTHER" id="PTHR43280:SF2">
    <property type="entry name" value="HTH-TYPE TRANSCRIPTIONAL REGULATOR EXSA"/>
    <property type="match status" value="1"/>
</dbReference>
<accession>C5EYG5</accession>
<protein>
    <submittedName>
        <fullName evidence="5">Transcriptional regulator, AraC family</fullName>
    </submittedName>
</protein>
<gene>
    <name evidence="5" type="ORF">HPMG_00516</name>
</gene>
<dbReference type="InterPro" id="IPR018060">
    <property type="entry name" value="HTH_AraC"/>
</dbReference>
<name>C5EYG5_9HELI</name>
<dbReference type="HOGENOM" id="CLU_073843_1_1_7"/>
<dbReference type="GO" id="GO:0043565">
    <property type="term" value="F:sequence-specific DNA binding"/>
    <property type="evidence" value="ECO:0007669"/>
    <property type="project" value="InterPro"/>
</dbReference>
<sequence length="298" mass="35412">MGNFTYFPDFLKNSPNSILFTAPHCAFSRFVQKPPIPRDSMVYLKMHCLVIVLKGEKIIHTHNKQHKIKAKEGFFLKSGNYLFSNIAPKDESYEAILIFFDNAEIIRFIHKYREKLPLEYSCEGLEFFCLRENLMLSLIASSFEYYLQQSPNVPLSLVSHKFEELFLFLLSEYKEAFVGFLKGIIQEFSFELNMIFDYCNTDFQSVSQMAEFAHMDNATFSRKFKQTFFISPKSWLDEKRFNKAKFYLEYSNKNINQICQECGFSSSWFIERFKKKYQLTPKQYQKSKNLYFLSKNTH</sequence>
<evidence type="ECO:0000313" key="5">
    <source>
        <dbReference type="EMBL" id="EEQ63059.1"/>
    </source>
</evidence>
<dbReference type="Gene3D" id="1.10.10.60">
    <property type="entry name" value="Homeodomain-like"/>
    <property type="match status" value="2"/>
</dbReference>
<organism evidence="5 6">
    <name type="scientific">Helicobacter pullorum MIT 98-5489</name>
    <dbReference type="NCBI Taxonomy" id="537972"/>
    <lineage>
        <taxon>Bacteria</taxon>
        <taxon>Pseudomonadati</taxon>
        <taxon>Campylobacterota</taxon>
        <taxon>Epsilonproteobacteria</taxon>
        <taxon>Campylobacterales</taxon>
        <taxon>Helicobacteraceae</taxon>
        <taxon>Helicobacter</taxon>
    </lineage>
</organism>
<dbReference type="RefSeq" id="WP_005021218.1">
    <property type="nucleotide sequence ID" value="NZ_DS990442.1"/>
</dbReference>
<dbReference type="PANTHER" id="PTHR43280">
    <property type="entry name" value="ARAC-FAMILY TRANSCRIPTIONAL REGULATOR"/>
    <property type="match status" value="1"/>
</dbReference>
<dbReference type="Proteomes" id="UP000003953">
    <property type="component" value="Unassembled WGS sequence"/>
</dbReference>
<keyword evidence="3" id="KW-0804">Transcription</keyword>